<organism evidence="1">
    <name type="scientific">Salmonella enteritidis PT4 (strain P125109)</name>
    <dbReference type="NCBI Taxonomy" id="550537"/>
    <lineage>
        <taxon>Bacteria</taxon>
        <taxon>Pseudomonadati</taxon>
        <taxon>Pseudomonadota</taxon>
        <taxon>Gammaproteobacteria</taxon>
        <taxon>Enterobacterales</taxon>
        <taxon>Enterobacteriaceae</taxon>
        <taxon>Salmonella</taxon>
    </lineage>
</organism>
<gene>
    <name evidence="1" type="ORF">G2720_26570</name>
</gene>
<proteinExistence type="predicted"/>
<protein>
    <submittedName>
        <fullName evidence="1">Uncharacterized protein</fullName>
    </submittedName>
</protein>
<reference evidence="1" key="2">
    <citation type="submission" date="2019-01" db="EMBL/GenBank/DDBJ databases">
        <authorList>
            <consortium name="NCBI Pathogen Detection Project"/>
        </authorList>
    </citation>
    <scope>NUCLEOTIDE SEQUENCE</scope>
    <source>
        <strain evidence="1">P125109</strain>
    </source>
</reference>
<dbReference type="AlphaFoldDB" id="A0A724X1N6"/>
<reference evidence="1" key="1">
    <citation type="journal article" date="2018" name="Genome Biol.">
        <title>SKESA: strategic k-mer extension for scrupulous assemblies.</title>
        <authorList>
            <person name="Souvorov A."/>
            <person name="Agarwala R."/>
            <person name="Lipman D.J."/>
        </authorList>
    </citation>
    <scope>NUCLEOTIDE SEQUENCE</scope>
    <source>
        <strain evidence="1">P125109</strain>
    </source>
</reference>
<comment type="caution">
    <text evidence="1">The sequence shown here is derived from an EMBL/GenBank/DDBJ whole genome shotgun (WGS) entry which is preliminary data.</text>
</comment>
<evidence type="ECO:0000313" key="1">
    <source>
        <dbReference type="EMBL" id="HAE0521364.1"/>
    </source>
</evidence>
<dbReference type="EMBL" id="DAAQRD010000166">
    <property type="protein sequence ID" value="HAE0521364.1"/>
    <property type="molecule type" value="Genomic_DNA"/>
</dbReference>
<name>A0A724X1N6_SALEP</name>
<accession>A0A724X1N6</accession>
<sequence length="248" mass="28477">MERRGSDFLFTSTKNFDAEFGILKLDHIQRSFQFAYEMAFGSGYHRAKQFGGNVNRKPGEIFANAFQGKLAEFAFYDHLTSLAIPVPLPDTEILGRGSWDDADFVIQGKKIAIKSTKYYGHLLMLEESMWAPNGDFKHDNSYGQSTPYDYFVLTRLVLEVEKIMKHNRQLYSTSIDINTLWGYFQGLSSDSWKYDIPGFVSLSTVQQAIQSNQIILQNQTLNQRTTISVDNYYIQSGDLIDIHRLFTI</sequence>